<dbReference type="SMART" id="SM00448">
    <property type="entry name" value="REC"/>
    <property type="match status" value="1"/>
</dbReference>
<keyword evidence="2" id="KW-0902">Two-component regulatory system</keyword>
<feature type="modified residue" description="4-aspartylphosphate" evidence="6">
    <location>
        <position position="50"/>
    </location>
</feature>
<keyword evidence="5" id="KW-0804">Transcription</keyword>
<accession>A0A128ECM8</accession>
<dbReference type="OrthoDB" id="5353330at2"/>
<dbReference type="InterPro" id="IPR001789">
    <property type="entry name" value="Sig_transdc_resp-reg_receiver"/>
</dbReference>
<dbReference type="GO" id="GO:0032993">
    <property type="term" value="C:protein-DNA complex"/>
    <property type="evidence" value="ECO:0007669"/>
    <property type="project" value="TreeGrafter"/>
</dbReference>
<dbReference type="SUPFAM" id="SSF46894">
    <property type="entry name" value="C-terminal effector domain of the bipartite response regulators"/>
    <property type="match status" value="1"/>
</dbReference>
<evidence type="ECO:0000259" key="9">
    <source>
        <dbReference type="PROSITE" id="PS51755"/>
    </source>
</evidence>
<dbReference type="PANTHER" id="PTHR48111:SF22">
    <property type="entry name" value="REGULATOR OF RPOS"/>
    <property type="match status" value="1"/>
</dbReference>
<dbReference type="SMART" id="SM00862">
    <property type="entry name" value="Trans_reg_C"/>
    <property type="match status" value="1"/>
</dbReference>
<sequence length="211" mass="24538">MKILLLEDNQSLASIIKEVLESKGYAIELFDDGNLALQNLTNGYDCFVLDINVPSLDGISILNLIRDYDKNIPIIIISSNTELSIIQKAYQNGCNDFLKKPFYIYELEAKINLLCKKDKVINFGEEFYFDMKKEALFYQKAEIELTRKERLFLLLLLKNQTQTISIEMILEYVWEGESSSVMSLRSLVKRLRQKLPKNIIETKNFGYKIQI</sequence>
<dbReference type="Pfam" id="PF00072">
    <property type="entry name" value="Response_reg"/>
    <property type="match status" value="1"/>
</dbReference>
<dbReference type="Gene3D" id="3.40.50.2300">
    <property type="match status" value="1"/>
</dbReference>
<dbReference type="GO" id="GO:0006355">
    <property type="term" value="P:regulation of DNA-templated transcription"/>
    <property type="evidence" value="ECO:0007669"/>
    <property type="project" value="InterPro"/>
</dbReference>
<dbReference type="Pfam" id="PF00486">
    <property type="entry name" value="Trans_reg_C"/>
    <property type="match status" value="1"/>
</dbReference>
<name>A0A128ECM8_9BACT</name>
<evidence type="ECO:0000256" key="6">
    <source>
        <dbReference type="PROSITE-ProRule" id="PRU00169"/>
    </source>
</evidence>
<evidence type="ECO:0000256" key="4">
    <source>
        <dbReference type="ARBA" id="ARBA00023125"/>
    </source>
</evidence>
<dbReference type="GO" id="GO:0000976">
    <property type="term" value="F:transcription cis-regulatory region binding"/>
    <property type="evidence" value="ECO:0007669"/>
    <property type="project" value="TreeGrafter"/>
</dbReference>
<keyword evidence="11" id="KW-1185">Reference proteome</keyword>
<evidence type="ECO:0000256" key="2">
    <source>
        <dbReference type="ARBA" id="ARBA00023012"/>
    </source>
</evidence>
<keyword evidence="1 6" id="KW-0597">Phosphoprotein</keyword>
<dbReference type="PROSITE" id="PS51755">
    <property type="entry name" value="OMPR_PHOB"/>
    <property type="match status" value="1"/>
</dbReference>
<evidence type="ECO:0000313" key="11">
    <source>
        <dbReference type="Proteomes" id="UP000069632"/>
    </source>
</evidence>
<dbReference type="InterPro" id="IPR016032">
    <property type="entry name" value="Sig_transdc_resp-reg_C-effctor"/>
</dbReference>
<dbReference type="GO" id="GO:0005829">
    <property type="term" value="C:cytosol"/>
    <property type="evidence" value="ECO:0007669"/>
    <property type="project" value="TreeGrafter"/>
</dbReference>
<protein>
    <submittedName>
        <fullName evidence="10">Two-component response regulator</fullName>
    </submittedName>
</protein>
<organism evidence="10 11">
    <name type="scientific">Campylobacter geochelonis</name>
    <dbReference type="NCBI Taxonomy" id="1780362"/>
    <lineage>
        <taxon>Bacteria</taxon>
        <taxon>Pseudomonadati</taxon>
        <taxon>Campylobacterota</taxon>
        <taxon>Epsilonproteobacteria</taxon>
        <taxon>Campylobacterales</taxon>
        <taxon>Campylobacteraceae</taxon>
        <taxon>Campylobacter</taxon>
    </lineage>
</organism>
<keyword evidence="3" id="KW-0805">Transcription regulation</keyword>
<feature type="domain" description="OmpR/PhoB-type" evidence="9">
    <location>
        <begin position="118"/>
        <end position="211"/>
    </location>
</feature>
<gene>
    <name evidence="10" type="primary">cusR_2</name>
    <name evidence="10" type="ORF">ERS672216_00126</name>
</gene>
<evidence type="ECO:0000313" key="10">
    <source>
        <dbReference type="EMBL" id="CZE45968.1"/>
    </source>
</evidence>
<dbReference type="AlphaFoldDB" id="A0A128ECM8"/>
<dbReference type="EMBL" id="FIZP01000001">
    <property type="protein sequence ID" value="CZE45968.1"/>
    <property type="molecule type" value="Genomic_DNA"/>
</dbReference>
<dbReference type="InterPro" id="IPR011006">
    <property type="entry name" value="CheY-like_superfamily"/>
</dbReference>
<dbReference type="RefSeq" id="WP_075493756.1">
    <property type="nucleotide sequence ID" value="NZ_CP053844.1"/>
</dbReference>
<dbReference type="PROSITE" id="PS50110">
    <property type="entry name" value="RESPONSE_REGULATORY"/>
    <property type="match status" value="1"/>
</dbReference>
<dbReference type="InterPro" id="IPR036388">
    <property type="entry name" value="WH-like_DNA-bd_sf"/>
</dbReference>
<dbReference type="SUPFAM" id="SSF52172">
    <property type="entry name" value="CheY-like"/>
    <property type="match status" value="1"/>
</dbReference>
<feature type="DNA-binding region" description="OmpR/PhoB-type" evidence="7">
    <location>
        <begin position="118"/>
        <end position="211"/>
    </location>
</feature>
<proteinExistence type="predicted"/>
<dbReference type="GO" id="GO:0000156">
    <property type="term" value="F:phosphorelay response regulator activity"/>
    <property type="evidence" value="ECO:0007669"/>
    <property type="project" value="TreeGrafter"/>
</dbReference>
<dbReference type="InterPro" id="IPR001867">
    <property type="entry name" value="OmpR/PhoB-type_DNA-bd"/>
</dbReference>
<dbReference type="Gene3D" id="1.10.10.10">
    <property type="entry name" value="Winged helix-like DNA-binding domain superfamily/Winged helix DNA-binding domain"/>
    <property type="match status" value="1"/>
</dbReference>
<keyword evidence="4 7" id="KW-0238">DNA-binding</keyword>
<dbReference type="Proteomes" id="UP000069632">
    <property type="component" value="Unassembled WGS sequence"/>
</dbReference>
<evidence type="ECO:0000256" key="5">
    <source>
        <dbReference type="ARBA" id="ARBA00023163"/>
    </source>
</evidence>
<evidence type="ECO:0000256" key="7">
    <source>
        <dbReference type="PROSITE-ProRule" id="PRU01091"/>
    </source>
</evidence>
<evidence type="ECO:0000256" key="3">
    <source>
        <dbReference type="ARBA" id="ARBA00023015"/>
    </source>
</evidence>
<evidence type="ECO:0000259" key="8">
    <source>
        <dbReference type="PROSITE" id="PS50110"/>
    </source>
</evidence>
<reference evidence="10 11" key="1">
    <citation type="submission" date="2016-02" db="EMBL/GenBank/DDBJ databases">
        <authorList>
            <consortium name="Pathogen Informatics"/>
        </authorList>
    </citation>
    <scope>NUCLEOTIDE SEQUENCE [LARGE SCALE GENOMIC DNA]</scope>
    <source>
        <strain evidence="10 11">RC20</strain>
    </source>
</reference>
<dbReference type="InterPro" id="IPR039420">
    <property type="entry name" value="WalR-like"/>
</dbReference>
<dbReference type="PANTHER" id="PTHR48111">
    <property type="entry name" value="REGULATOR OF RPOS"/>
    <property type="match status" value="1"/>
</dbReference>
<feature type="domain" description="Response regulatory" evidence="8">
    <location>
        <begin position="2"/>
        <end position="115"/>
    </location>
</feature>
<evidence type="ECO:0000256" key="1">
    <source>
        <dbReference type="ARBA" id="ARBA00022553"/>
    </source>
</evidence>